<keyword evidence="2" id="KW-1185">Reference proteome</keyword>
<accession>A0ABV4LYF3</accession>
<reference evidence="1 2" key="1">
    <citation type="submission" date="2024-06" db="EMBL/GenBank/DDBJ databases">
        <authorList>
            <person name="Steensen K."/>
            <person name="Seneca J."/>
            <person name="Bartlau N."/>
            <person name="Yu A.X."/>
            <person name="Polz M.F."/>
        </authorList>
    </citation>
    <scope>NUCLEOTIDE SEQUENCE [LARGE SCALE GENOMIC DNA]</scope>
    <source>
        <strain evidence="1 2">1F145</strain>
    </source>
</reference>
<sequence>MIHFPKLQNVEIEAWLAHQKGLRSGSYDNEDILEKLHEDFHGKCYICEFTATSIRIEHFRPQSLGKDQKFDWFNLFYACEHCNAIKSDDYLNLIDCTKDLPDAEVSFEVDPLATDKDKVSINRMIGSQVHDDTLNLLRAVYSTHGNYPKVTKRKKLEASNIVKELLKEINDFKELAQEYLDHQDAEDLEDLQFELNNESKFTSFKRWVVRNNVELNQELHGIFVN</sequence>
<evidence type="ECO:0000313" key="1">
    <source>
        <dbReference type="EMBL" id="MEZ8183466.1"/>
    </source>
</evidence>
<dbReference type="EMBL" id="JBGOOW010000044">
    <property type="protein sequence ID" value="MEZ8183466.1"/>
    <property type="molecule type" value="Genomic_DNA"/>
</dbReference>
<gene>
    <name evidence="1" type="ORF">ACED33_22550</name>
</gene>
<evidence type="ECO:0000313" key="2">
    <source>
        <dbReference type="Proteomes" id="UP001569200"/>
    </source>
</evidence>
<proteinExistence type="predicted"/>
<dbReference type="Proteomes" id="UP001569200">
    <property type="component" value="Unassembled WGS sequence"/>
</dbReference>
<dbReference type="RefSeq" id="WP_368084865.1">
    <property type="nucleotide sequence ID" value="NZ_JBGONW010000041.1"/>
</dbReference>
<comment type="caution">
    <text evidence="1">The sequence shown here is derived from an EMBL/GenBank/DDBJ whole genome shotgun (WGS) entry which is preliminary data.</text>
</comment>
<organism evidence="1 2">
    <name type="scientific">Vibrio splendidus</name>
    <dbReference type="NCBI Taxonomy" id="29497"/>
    <lineage>
        <taxon>Bacteria</taxon>
        <taxon>Pseudomonadati</taxon>
        <taxon>Pseudomonadota</taxon>
        <taxon>Gammaproteobacteria</taxon>
        <taxon>Vibrionales</taxon>
        <taxon>Vibrionaceae</taxon>
        <taxon>Vibrio</taxon>
    </lineage>
</organism>
<evidence type="ECO:0008006" key="3">
    <source>
        <dbReference type="Google" id="ProtNLM"/>
    </source>
</evidence>
<name>A0ABV4LYF3_VIBSP</name>
<dbReference type="Gene3D" id="1.10.30.50">
    <property type="match status" value="1"/>
</dbReference>
<protein>
    <recommendedName>
        <fullName evidence="3">HNH domain-containing protein</fullName>
    </recommendedName>
</protein>